<dbReference type="PANTHER" id="PTHR30047">
    <property type="entry name" value="HIGH-AFFINITY CHOLINE TRANSPORT PROTEIN-RELATED"/>
    <property type="match status" value="1"/>
</dbReference>
<feature type="transmembrane region" description="Helical" evidence="8">
    <location>
        <begin position="236"/>
        <end position="256"/>
    </location>
</feature>
<gene>
    <name evidence="9" type="ORF">NSA58_11545</name>
</gene>
<reference evidence="9" key="1">
    <citation type="submission" date="2022-07" db="EMBL/GenBank/DDBJ databases">
        <title>Enhanced cultured diversity of the mouse gut microbiota enables custom-made synthetic communities.</title>
        <authorList>
            <person name="Afrizal A."/>
        </authorList>
    </citation>
    <scope>NUCLEOTIDE SEQUENCE</scope>
    <source>
        <strain evidence="9">DSM 29186</strain>
    </source>
</reference>
<keyword evidence="7 8" id="KW-0472">Membrane</keyword>
<feature type="transmembrane region" description="Helical" evidence="8">
    <location>
        <begin position="55"/>
        <end position="75"/>
    </location>
</feature>
<feature type="transmembrane region" description="Helical" evidence="8">
    <location>
        <begin position="483"/>
        <end position="501"/>
    </location>
</feature>
<dbReference type="GO" id="GO:0022857">
    <property type="term" value="F:transmembrane transporter activity"/>
    <property type="evidence" value="ECO:0007669"/>
    <property type="project" value="InterPro"/>
</dbReference>
<feature type="transmembrane region" description="Helical" evidence="8">
    <location>
        <begin position="153"/>
        <end position="169"/>
    </location>
</feature>
<dbReference type="AlphaFoldDB" id="A0A9X2S1W1"/>
<dbReference type="GO" id="GO:0005886">
    <property type="term" value="C:plasma membrane"/>
    <property type="evidence" value="ECO:0007669"/>
    <property type="project" value="UniProtKB-SubCell"/>
</dbReference>
<dbReference type="Pfam" id="PF02028">
    <property type="entry name" value="BCCT"/>
    <property type="match status" value="1"/>
</dbReference>
<comment type="subcellular location">
    <subcellularLocation>
        <location evidence="1">Cell membrane</location>
        <topology evidence="1">Multi-pass membrane protein</topology>
    </subcellularLocation>
</comment>
<keyword evidence="3" id="KW-0813">Transport</keyword>
<feature type="transmembrane region" description="Helical" evidence="8">
    <location>
        <begin position="455"/>
        <end position="471"/>
    </location>
</feature>
<dbReference type="Proteomes" id="UP001140817">
    <property type="component" value="Unassembled WGS sequence"/>
</dbReference>
<evidence type="ECO:0000256" key="2">
    <source>
        <dbReference type="ARBA" id="ARBA00005658"/>
    </source>
</evidence>
<feature type="transmembrane region" description="Helical" evidence="8">
    <location>
        <begin position="353"/>
        <end position="374"/>
    </location>
</feature>
<keyword evidence="5 8" id="KW-0812">Transmembrane</keyword>
<evidence type="ECO:0000256" key="4">
    <source>
        <dbReference type="ARBA" id="ARBA00022475"/>
    </source>
</evidence>
<sequence>MANSFNNRQNNIVIDKFVFLGSLFLVIGLSIPMLFLGDIGEEFIRSISDYLMTNFGFLNILIGLFAIGICIYICFSEYGDIVLGDKNDKPEYKTISWATMMFCAGIGSSVMYWGVIEWIFYYVKPPFGMEAGSWQVAEFAASYGIFHWGPTGWALYVLPALPIAYCYFVKKENAFKVSHALKPILKEKADSYLGKTIDIIFIFASMGACATSLGLCVPMVSTGVSEIFNMKQSTNLSLVILLLIVAIFTISSYFGLKKGIQVLSNINVGIVVGILLFVFITGPTVFIIKMGVTSIGVIGQNFLKMSTWLDPINNSGFPERWTVFYWGWWVISAPIIGMFIAKISKGRTIRQMISGAIIYGTLGCALVFVILGNYGLYLQISGTFDVISYLQNFGANATIFKILGMLKMGKVVIFLFTIGAIIFASTTFDSISYIIASCTVEHLDENQEPPRWSRLFWAILLALIPSIFILIDGPLETIQSSTNITVIPGIILMCLLTWSFFKMAEEGKDHIR</sequence>
<protein>
    <submittedName>
        <fullName evidence="9">BCCT family transporter</fullName>
    </submittedName>
</protein>
<accession>A0A9X2S1W1</accession>
<feature type="transmembrane region" description="Helical" evidence="8">
    <location>
        <begin position="268"/>
        <end position="288"/>
    </location>
</feature>
<keyword evidence="4" id="KW-1003">Cell membrane</keyword>
<evidence type="ECO:0000256" key="6">
    <source>
        <dbReference type="ARBA" id="ARBA00022989"/>
    </source>
</evidence>
<evidence type="ECO:0000313" key="9">
    <source>
        <dbReference type="EMBL" id="MCR1823423.1"/>
    </source>
</evidence>
<comment type="caution">
    <text evidence="9">The sequence shown here is derived from an EMBL/GenBank/DDBJ whole genome shotgun (WGS) entry which is preliminary data.</text>
</comment>
<dbReference type="NCBIfam" id="TIGR00842">
    <property type="entry name" value="bcct"/>
    <property type="match status" value="1"/>
</dbReference>
<evidence type="ECO:0000256" key="3">
    <source>
        <dbReference type="ARBA" id="ARBA00022448"/>
    </source>
</evidence>
<organism evidence="9 10">
    <name type="scientific">Terrisporobacter muris</name>
    <dbReference type="NCBI Taxonomy" id="2963284"/>
    <lineage>
        <taxon>Bacteria</taxon>
        <taxon>Bacillati</taxon>
        <taxon>Bacillota</taxon>
        <taxon>Clostridia</taxon>
        <taxon>Peptostreptococcales</taxon>
        <taxon>Peptostreptococcaceae</taxon>
        <taxon>Terrisporobacter</taxon>
    </lineage>
</organism>
<proteinExistence type="inferred from homology"/>
<dbReference type="InterPro" id="IPR000060">
    <property type="entry name" value="BCCT_transptr"/>
</dbReference>
<feature type="transmembrane region" description="Helical" evidence="8">
    <location>
        <begin position="12"/>
        <end position="35"/>
    </location>
</feature>
<evidence type="ECO:0000256" key="1">
    <source>
        <dbReference type="ARBA" id="ARBA00004651"/>
    </source>
</evidence>
<keyword evidence="10" id="KW-1185">Reference proteome</keyword>
<dbReference type="PANTHER" id="PTHR30047:SF7">
    <property type="entry name" value="HIGH-AFFINITY CHOLINE TRANSPORT PROTEIN"/>
    <property type="match status" value="1"/>
</dbReference>
<name>A0A9X2S1W1_9FIRM</name>
<feature type="transmembrane region" description="Helical" evidence="8">
    <location>
        <begin position="199"/>
        <end position="224"/>
    </location>
</feature>
<comment type="similarity">
    <text evidence="2">Belongs to the BCCT transporter (TC 2.A.15) family.</text>
</comment>
<evidence type="ECO:0000313" key="10">
    <source>
        <dbReference type="Proteomes" id="UP001140817"/>
    </source>
</evidence>
<feature type="transmembrane region" description="Helical" evidence="8">
    <location>
        <begin position="411"/>
        <end position="435"/>
    </location>
</feature>
<feature type="transmembrane region" description="Helical" evidence="8">
    <location>
        <begin position="95"/>
        <end position="121"/>
    </location>
</feature>
<evidence type="ECO:0000256" key="8">
    <source>
        <dbReference type="SAM" id="Phobius"/>
    </source>
</evidence>
<feature type="transmembrane region" description="Helical" evidence="8">
    <location>
        <begin position="323"/>
        <end position="341"/>
    </location>
</feature>
<dbReference type="RefSeq" id="WP_052233170.1">
    <property type="nucleotide sequence ID" value="NZ_JANKBY010000141.1"/>
</dbReference>
<keyword evidence="6 8" id="KW-1133">Transmembrane helix</keyword>
<dbReference type="EMBL" id="JANKBY010000141">
    <property type="protein sequence ID" value="MCR1823423.1"/>
    <property type="molecule type" value="Genomic_DNA"/>
</dbReference>
<evidence type="ECO:0000256" key="7">
    <source>
        <dbReference type="ARBA" id="ARBA00023136"/>
    </source>
</evidence>
<evidence type="ECO:0000256" key="5">
    <source>
        <dbReference type="ARBA" id="ARBA00022692"/>
    </source>
</evidence>